<dbReference type="EMBL" id="JARBJD010000221">
    <property type="protein sequence ID" value="KAK2946709.1"/>
    <property type="molecule type" value="Genomic_DNA"/>
</dbReference>
<comment type="caution">
    <text evidence="1">The sequence shown here is derived from an EMBL/GenBank/DDBJ whole genome shotgun (WGS) entry which is preliminary data.</text>
</comment>
<sequence>MIDRDIVDFQDLWDTLYLKIDVQQDMKTPLFSVYGTLNILGEVFLMHSYSDSFTFSFFAVLDGSATLSGMKIDQTSPISFADQSLIEQTSGSLILTLVEFNYITKQTGDGSMLSSALKQLSDVLRITQCTFNFCSSNEGNGGAISLTCTSSVRPSNIVIKASFLDTFCQSGRLGEWVFLQAYNFSTFIIPANWEGTFSSLQSPDDDNKLWGFDLAEQTIPPASFSLLPYLFNVKTYEQITVDRNSRFGGVGVCGRDEGLPCRTVDESFNQRTSDSVEIVVVDSAQLNGTVFATSVTLSICSSHPSQSSELEVDGTGTVPPVGWLKGSSSSITLSTLQLTLPSAKSSLLSALIIASSTDSSSFVATPFTVEGGVSHDFTDVQIDTPIPTFNERDETEKCNECGSVTADIRDSTHYELGSDKAGTDPSLKF</sequence>
<name>A0ABQ9X4K0_9EUKA</name>
<organism evidence="1 2">
    <name type="scientific">Blattamonas nauphoetae</name>
    <dbReference type="NCBI Taxonomy" id="2049346"/>
    <lineage>
        <taxon>Eukaryota</taxon>
        <taxon>Metamonada</taxon>
        <taxon>Preaxostyla</taxon>
        <taxon>Oxymonadida</taxon>
        <taxon>Blattamonas</taxon>
    </lineage>
</organism>
<evidence type="ECO:0000313" key="1">
    <source>
        <dbReference type="EMBL" id="KAK2946709.1"/>
    </source>
</evidence>
<dbReference type="Proteomes" id="UP001281761">
    <property type="component" value="Unassembled WGS sequence"/>
</dbReference>
<protein>
    <submittedName>
        <fullName evidence="1">Uncharacterized protein</fullName>
    </submittedName>
</protein>
<reference evidence="1 2" key="1">
    <citation type="journal article" date="2022" name="bioRxiv">
        <title>Genomics of Preaxostyla Flagellates Illuminates Evolutionary Transitions and the Path Towards Mitochondrial Loss.</title>
        <authorList>
            <person name="Novak L.V.F."/>
            <person name="Treitli S.C."/>
            <person name="Pyrih J."/>
            <person name="Halakuc P."/>
            <person name="Pipaliya S.V."/>
            <person name="Vacek V."/>
            <person name="Brzon O."/>
            <person name="Soukal P."/>
            <person name="Eme L."/>
            <person name="Dacks J.B."/>
            <person name="Karnkowska A."/>
            <person name="Elias M."/>
            <person name="Hampl V."/>
        </authorList>
    </citation>
    <scope>NUCLEOTIDE SEQUENCE [LARGE SCALE GENOMIC DNA]</scope>
    <source>
        <strain evidence="1">NAU3</strain>
        <tissue evidence="1">Gut</tissue>
    </source>
</reference>
<evidence type="ECO:0000313" key="2">
    <source>
        <dbReference type="Proteomes" id="UP001281761"/>
    </source>
</evidence>
<accession>A0ABQ9X4K0</accession>
<keyword evidence="2" id="KW-1185">Reference proteome</keyword>
<proteinExistence type="predicted"/>
<gene>
    <name evidence="1" type="ORF">BLNAU_18381</name>
</gene>